<evidence type="ECO:0000256" key="1">
    <source>
        <dbReference type="ARBA" id="ARBA00009156"/>
    </source>
</evidence>
<dbReference type="AlphaFoldDB" id="A0A7X0VUY7"/>
<dbReference type="PANTHER" id="PTHR43095">
    <property type="entry name" value="SUGAR KINASE"/>
    <property type="match status" value="1"/>
</dbReference>
<keyword evidence="3 6" id="KW-0418">Kinase</keyword>
<dbReference type="InterPro" id="IPR018484">
    <property type="entry name" value="FGGY_N"/>
</dbReference>
<protein>
    <submittedName>
        <fullName evidence="6">FGGY-family carbohydrate kinase</fullName>
    </submittedName>
</protein>
<feature type="domain" description="Carbohydrate kinase FGGY C-terminal" evidence="5">
    <location>
        <begin position="295"/>
        <end position="432"/>
    </location>
</feature>
<dbReference type="CDD" id="cd07783">
    <property type="entry name" value="ASKHA_NBD_FGGY_SePSK_AtXK1-like"/>
    <property type="match status" value="1"/>
</dbReference>
<dbReference type="GO" id="GO:0016301">
    <property type="term" value="F:kinase activity"/>
    <property type="evidence" value="ECO:0007669"/>
    <property type="project" value="UniProtKB-KW"/>
</dbReference>
<dbReference type="Proteomes" id="UP000564644">
    <property type="component" value="Unassembled WGS sequence"/>
</dbReference>
<dbReference type="PIRSF" id="PIRSF000538">
    <property type="entry name" value="GlpK"/>
    <property type="match status" value="1"/>
</dbReference>
<dbReference type="PANTHER" id="PTHR43095:SF2">
    <property type="entry name" value="GLUCONOKINASE"/>
    <property type="match status" value="1"/>
</dbReference>
<dbReference type="Pfam" id="PF02782">
    <property type="entry name" value="FGGY_C"/>
    <property type="match status" value="1"/>
</dbReference>
<dbReference type="Pfam" id="PF00370">
    <property type="entry name" value="FGGY_N"/>
    <property type="match status" value="1"/>
</dbReference>
<comment type="caution">
    <text evidence="6">The sequence shown here is derived from an EMBL/GenBank/DDBJ whole genome shotgun (WGS) entry which is preliminary data.</text>
</comment>
<evidence type="ECO:0000256" key="2">
    <source>
        <dbReference type="ARBA" id="ARBA00022679"/>
    </source>
</evidence>
<evidence type="ECO:0000259" key="5">
    <source>
        <dbReference type="Pfam" id="PF02782"/>
    </source>
</evidence>
<evidence type="ECO:0000259" key="4">
    <source>
        <dbReference type="Pfam" id="PF00370"/>
    </source>
</evidence>
<proteinExistence type="inferred from homology"/>
<keyword evidence="7" id="KW-1185">Reference proteome</keyword>
<name>A0A7X0VUY7_9BACL</name>
<evidence type="ECO:0000313" key="6">
    <source>
        <dbReference type="EMBL" id="MBB6730885.1"/>
    </source>
</evidence>
<evidence type="ECO:0000313" key="7">
    <source>
        <dbReference type="Proteomes" id="UP000564644"/>
    </source>
</evidence>
<dbReference type="RefSeq" id="WP_185128540.1">
    <property type="nucleotide sequence ID" value="NZ_JACJVO010000009.1"/>
</dbReference>
<sequence>MEQSNPLFIGIDIGTQGVRAVALQAPGKVAAARSIPFPQVRREEQPPGEWWTNLADCLRSVTGELRDLGCLHRVRALSVTSTSSTMIPLDQDYEPLHNALMYSDPRSGEEAARCVLAAQRAGIHGYTGFNSSSGLPKILWYARHYPQEAERIRLWAHAADYIVGKLSGVWGVTDVTNAMKTGYDLFAGRWPDYISSELGVPLSWLPEVVASGTALGKLTERAAAETGLPSDVSVAAGMTDGCASQIASGAIRPGDWSTTIGTTLVLKGVTRSFVDDPEGRVYNHRHPEGFWMPGGASNTGADWIPGGIGPERLEQLNRTAESLTPTPWIAYPLQRQGERFPFVSGEARGFDAPGLTPEQQYASRMEGVAYLEKMSYDLLQRLSGERISSIHTAGGASGSRAWLQIRSSVLQMPIRKMKHAEGAVGAAILAASKHSFADLREAGSNLIRPDEVIEPGGASDRERYAENYERFVETLRAKGYLKERGWIS</sequence>
<dbReference type="InterPro" id="IPR043129">
    <property type="entry name" value="ATPase_NBD"/>
</dbReference>
<gene>
    <name evidence="6" type="ORF">H7C18_08215</name>
</gene>
<dbReference type="SUPFAM" id="SSF53067">
    <property type="entry name" value="Actin-like ATPase domain"/>
    <property type="match status" value="2"/>
</dbReference>
<dbReference type="EMBL" id="JACJVO010000009">
    <property type="protein sequence ID" value="MBB6730885.1"/>
    <property type="molecule type" value="Genomic_DNA"/>
</dbReference>
<reference evidence="6 7" key="1">
    <citation type="submission" date="2020-08" db="EMBL/GenBank/DDBJ databases">
        <title>Cohnella phylogeny.</title>
        <authorList>
            <person name="Dunlap C."/>
        </authorList>
    </citation>
    <scope>NUCLEOTIDE SEQUENCE [LARGE SCALE GENOMIC DNA]</scope>
    <source>
        <strain evidence="6 7">CBP 2801</strain>
    </source>
</reference>
<evidence type="ECO:0000256" key="3">
    <source>
        <dbReference type="ARBA" id="ARBA00022777"/>
    </source>
</evidence>
<feature type="domain" description="Carbohydrate kinase FGGY N-terminal" evidence="4">
    <location>
        <begin position="8"/>
        <end position="245"/>
    </location>
</feature>
<dbReference type="InterPro" id="IPR000577">
    <property type="entry name" value="Carb_kinase_FGGY"/>
</dbReference>
<accession>A0A7X0VUY7</accession>
<dbReference type="InterPro" id="IPR050406">
    <property type="entry name" value="FGGY_Carb_Kinase"/>
</dbReference>
<dbReference type="InterPro" id="IPR018485">
    <property type="entry name" value="FGGY_C"/>
</dbReference>
<keyword evidence="2" id="KW-0808">Transferase</keyword>
<comment type="similarity">
    <text evidence="1">Belongs to the FGGY kinase family.</text>
</comment>
<dbReference type="Gene3D" id="3.30.420.40">
    <property type="match status" value="2"/>
</dbReference>
<organism evidence="6 7">
    <name type="scientific">Cohnella zeiphila</name>
    <dbReference type="NCBI Taxonomy" id="2761120"/>
    <lineage>
        <taxon>Bacteria</taxon>
        <taxon>Bacillati</taxon>
        <taxon>Bacillota</taxon>
        <taxon>Bacilli</taxon>
        <taxon>Bacillales</taxon>
        <taxon>Paenibacillaceae</taxon>
        <taxon>Cohnella</taxon>
    </lineage>
</organism>
<dbReference type="GO" id="GO:0005975">
    <property type="term" value="P:carbohydrate metabolic process"/>
    <property type="evidence" value="ECO:0007669"/>
    <property type="project" value="InterPro"/>
</dbReference>